<dbReference type="AlphaFoldDB" id="A0A4Y2R956"/>
<feature type="compositionally biased region" description="Basic and acidic residues" evidence="2">
    <location>
        <begin position="170"/>
        <end position="180"/>
    </location>
</feature>
<accession>A0A4Y2R956</accession>
<feature type="domain" description="Caprin-1 dimerization" evidence="3">
    <location>
        <begin position="193"/>
        <end position="308"/>
    </location>
</feature>
<evidence type="ECO:0000313" key="5">
    <source>
        <dbReference type="EMBL" id="GBN72239.1"/>
    </source>
</evidence>
<comment type="caution">
    <text evidence="6">The sequence shown here is derived from an EMBL/GenBank/DDBJ whole genome shotgun (WGS) entry which is preliminary data.</text>
</comment>
<evidence type="ECO:0000256" key="1">
    <source>
        <dbReference type="ARBA" id="ARBA00007950"/>
    </source>
</evidence>
<dbReference type="PANTHER" id="PTHR22922">
    <property type="entry name" value="GPI-ANCHORED PROTEIN P137"/>
    <property type="match status" value="1"/>
</dbReference>
<dbReference type="InterPro" id="IPR028816">
    <property type="entry name" value="Caprin"/>
</dbReference>
<dbReference type="GO" id="GO:0005737">
    <property type="term" value="C:cytoplasm"/>
    <property type="evidence" value="ECO:0007669"/>
    <property type="project" value="TreeGrafter"/>
</dbReference>
<dbReference type="Pfam" id="PF18293">
    <property type="entry name" value="Caprin-1_dimer"/>
    <property type="match status" value="1"/>
</dbReference>
<keyword evidence="8" id="KW-1185">Reference proteome</keyword>
<name>A0A4Y2R956_ARAVE</name>
<dbReference type="EMBL" id="BGPR01016217">
    <property type="protein sequence ID" value="GBN72243.1"/>
    <property type="molecule type" value="Genomic_DNA"/>
</dbReference>
<dbReference type="PANTHER" id="PTHR22922:SF19">
    <property type="entry name" value="CAPRIN HOMOLOG"/>
    <property type="match status" value="1"/>
</dbReference>
<protein>
    <recommendedName>
        <fullName evidence="3">Caprin-1 dimerization domain-containing protein</fullName>
    </recommendedName>
</protein>
<dbReference type="EMBL" id="BGPR01016215">
    <property type="protein sequence ID" value="GBN72229.1"/>
    <property type="molecule type" value="Genomic_DNA"/>
</dbReference>
<dbReference type="OrthoDB" id="10062814at2759"/>
<reference evidence="6 8" key="1">
    <citation type="journal article" date="2019" name="Sci. Rep.">
        <title>Orb-weaving spider Araneus ventricosus genome elucidates the spidroin gene catalogue.</title>
        <authorList>
            <person name="Kono N."/>
            <person name="Nakamura H."/>
            <person name="Ohtoshi R."/>
            <person name="Moran D.A.P."/>
            <person name="Shinohara A."/>
            <person name="Yoshida Y."/>
            <person name="Fujiwara M."/>
            <person name="Mori M."/>
            <person name="Tomita M."/>
            <person name="Arakawa K."/>
        </authorList>
    </citation>
    <scope>NUCLEOTIDE SEQUENCE [LARGE SCALE GENOMIC DNA]</scope>
</reference>
<dbReference type="Proteomes" id="UP000499080">
    <property type="component" value="Unassembled WGS sequence"/>
</dbReference>
<organism evidence="6 8">
    <name type="scientific">Araneus ventricosus</name>
    <name type="common">Orbweaver spider</name>
    <name type="synonym">Epeira ventricosa</name>
    <dbReference type="NCBI Taxonomy" id="182803"/>
    <lineage>
        <taxon>Eukaryota</taxon>
        <taxon>Metazoa</taxon>
        <taxon>Ecdysozoa</taxon>
        <taxon>Arthropoda</taxon>
        <taxon>Chelicerata</taxon>
        <taxon>Arachnida</taxon>
        <taxon>Araneae</taxon>
        <taxon>Araneomorphae</taxon>
        <taxon>Entelegynae</taxon>
        <taxon>Araneoidea</taxon>
        <taxon>Araneidae</taxon>
        <taxon>Araneus</taxon>
    </lineage>
</organism>
<evidence type="ECO:0000256" key="2">
    <source>
        <dbReference type="SAM" id="MobiDB-lite"/>
    </source>
</evidence>
<gene>
    <name evidence="6" type="ORF">AVEN_110536_1</name>
    <name evidence="7" type="ORF">AVEN_152523_1</name>
    <name evidence="4" type="ORF">AVEN_205727_1</name>
    <name evidence="5" type="ORF">AVEN_58012_1</name>
</gene>
<feature type="region of interest" description="Disordered" evidence="2">
    <location>
        <begin position="164"/>
        <end position="188"/>
    </location>
</feature>
<evidence type="ECO:0000313" key="4">
    <source>
        <dbReference type="EMBL" id="GBN72229.1"/>
    </source>
</evidence>
<feature type="region of interest" description="Disordered" evidence="2">
    <location>
        <begin position="616"/>
        <end position="655"/>
    </location>
</feature>
<evidence type="ECO:0000313" key="6">
    <source>
        <dbReference type="EMBL" id="GBN72243.1"/>
    </source>
</evidence>
<evidence type="ECO:0000259" key="3">
    <source>
        <dbReference type="Pfam" id="PF18293"/>
    </source>
</evidence>
<sequence length="655" mass="74686">MMQFEPREISTPPHPEKELKTEHTLLLTRRGIQNRIRNYRRILSLRKRKSISLDMLWLWKASIHKSQVSFMYTQREEEFQWYNPLYLSCFCFTSSSTRYPNSDKPHHKICFKEDFDVNSLQAAGSIIPNSCHLRVDDGTPLTPEQREKMSYLLEKFESIFKPGGDPTPNAEHHLNTEKRPPVSVPPYRMTPMKREQLERQQHEIKRLQEAFIYCHILSCFQNEDVRSDFLSGENGAVQLTSEQLSQLDQLYKWLGPGFPNERADISNHFHSLAENHIFLVEGKNKENAGTTYKLLKDLLFSIKESGYFSRPSEPLEDGISSDDMQEENLLEKMENTNISVEQPEFIQSPTNDQQYEVAEESNNTNSVTTYEVPEPPAPVRNVNGNEPHEISGPSVPVSQVSPIPNAIPRTVPPFLSSVQHDFDPSHPIPSQTFTNQSFAVVQNMIMPQDYVPVTMHHGPLPHNLAPIAVVPAPSQVTTTPAPIMPMHVTVTVPVQEGSATTVTELKQEITPYLKSFSKFMAETKEVAEMQQDLGKECGDRKRRRSPNYFPGDRVFVTTHHMSNAAKGRTTKFMPKRDGPYINLTEKSPTSYVIGNPEKPNEPVGTYHASALKVFKQDESATPVHPIRERGRPRKTFTSGSTPRRSGRRRNQRGSL</sequence>
<evidence type="ECO:0000313" key="7">
    <source>
        <dbReference type="EMBL" id="GBN72260.1"/>
    </source>
</evidence>
<dbReference type="EMBL" id="BGPR01016219">
    <property type="protein sequence ID" value="GBN72260.1"/>
    <property type="molecule type" value="Genomic_DNA"/>
</dbReference>
<dbReference type="EMBL" id="BGPR01016216">
    <property type="protein sequence ID" value="GBN72239.1"/>
    <property type="molecule type" value="Genomic_DNA"/>
</dbReference>
<dbReference type="GO" id="GO:0003723">
    <property type="term" value="F:RNA binding"/>
    <property type="evidence" value="ECO:0007669"/>
    <property type="project" value="TreeGrafter"/>
</dbReference>
<comment type="similarity">
    <text evidence="1">Belongs to the caprin family.</text>
</comment>
<evidence type="ECO:0000313" key="8">
    <source>
        <dbReference type="Proteomes" id="UP000499080"/>
    </source>
</evidence>
<dbReference type="InterPro" id="IPR041637">
    <property type="entry name" value="Caprin-1_dimer"/>
</dbReference>
<proteinExistence type="inferred from homology"/>
<feature type="region of interest" description="Disordered" evidence="2">
    <location>
        <begin position="1"/>
        <end position="20"/>
    </location>
</feature>
<feature type="compositionally biased region" description="Basic residues" evidence="2">
    <location>
        <begin position="644"/>
        <end position="655"/>
    </location>
</feature>